<keyword evidence="1" id="KW-0812">Transmembrane</keyword>
<keyword evidence="3" id="KW-1185">Reference proteome</keyword>
<name>A0ABQ4PH91_SHECO</name>
<evidence type="ECO:0000313" key="2">
    <source>
        <dbReference type="EMBL" id="GIU46794.1"/>
    </source>
</evidence>
<comment type="caution">
    <text evidence="2">The sequence shown here is derived from an EMBL/GenBank/DDBJ whole genome shotgun (WGS) entry which is preliminary data.</text>
</comment>
<evidence type="ECO:0000256" key="1">
    <source>
        <dbReference type="SAM" id="Phobius"/>
    </source>
</evidence>
<sequence length="156" mass="17808">MDIEAKIKKQDRFFLYILPAFFAGLSAYVFIRLDFDPVSLIMVIPFSLMALFFHLKHKANTSFKEMKTVGNKSVYDKCKEIARSNGWELLVTEEEQLIIAHTKGSWRSWGELVTFKFQGDLLLVNSRPSPFKKASIVTWGKNRINLKAVEAAVTSG</sequence>
<dbReference type="Proteomes" id="UP000773469">
    <property type="component" value="Unassembled WGS sequence"/>
</dbReference>
<gene>
    <name evidence="2" type="ORF">TUM3794_39800</name>
</gene>
<feature type="transmembrane region" description="Helical" evidence="1">
    <location>
        <begin position="37"/>
        <end position="55"/>
    </location>
</feature>
<reference evidence="2 3" key="1">
    <citation type="submission" date="2021-05" db="EMBL/GenBank/DDBJ databases">
        <title>Molecular characterization for Shewanella algae harboring chromosomal blaOXA-55-like strains isolated from clinical and environment sample.</title>
        <authorList>
            <person name="Ohama Y."/>
            <person name="Aoki K."/>
            <person name="Harada S."/>
            <person name="Moriya K."/>
            <person name="Ishii Y."/>
            <person name="Tateda K."/>
        </authorList>
    </citation>
    <scope>NUCLEOTIDE SEQUENCE [LARGE SCALE GENOMIC DNA]</scope>
    <source>
        <strain evidence="2 3">MBTL60-118</strain>
    </source>
</reference>
<accession>A0ABQ4PH91</accession>
<proteinExistence type="predicted"/>
<dbReference type="RefSeq" id="WP_220757705.1">
    <property type="nucleotide sequence ID" value="NZ_BPEU01000065.1"/>
</dbReference>
<evidence type="ECO:0008006" key="4">
    <source>
        <dbReference type="Google" id="ProtNLM"/>
    </source>
</evidence>
<feature type="transmembrane region" description="Helical" evidence="1">
    <location>
        <begin position="12"/>
        <end position="31"/>
    </location>
</feature>
<evidence type="ECO:0000313" key="3">
    <source>
        <dbReference type="Proteomes" id="UP000773469"/>
    </source>
</evidence>
<organism evidence="2 3">
    <name type="scientific">Shewanella colwelliana</name>
    <name type="common">Alteromonas colwelliana</name>
    <dbReference type="NCBI Taxonomy" id="23"/>
    <lineage>
        <taxon>Bacteria</taxon>
        <taxon>Pseudomonadati</taxon>
        <taxon>Pseudomonadota</taxon>
        <taxon>Gammaproteobacteria</taxon>
        <taxon>Alteromonadales</taxon>
        <taxon>Shewanellaceae</taxon>
        <taxon>Shewanella</taxon>
    </lineage>
</organism>
<protein>
    <recommendedName>
        <fullName evidence="4">YcxB-like protein domain-containing protein</fullName>
    </recommendedName>
</protein>
<dbReference type="EMBL" id="BPEU01000065">
    <property type="protein sequence ID" value="GIU46794.1"/>
    <property type="molecule type" value="Genomic_DNA"/>
</dbReference>
<keyword evidence="1" id="KW-1133">Transmembrane helix</keyword>
<keyword evidence="1" id="KW-0472">Membrane</keyword>